<accession>A0A285P6G3</accession>
<dbReference type="Proteomes" id="UP000219453">
    <property type="component" value="Unassembled WGS sequence"/>
</dbReference>
<dbReference type="InterPro" id="IPR052701">
    <property type="entry name" value="GAG_Ulvan_Degrading_Sulfatases"/>
</dbReference>
<protein>
    <submittedName>
        <fullName evidence="2">Arylsulfatase A</fullName>
    </submittedName>
</protein>
<dbReference type="AlphaFoldDB" id="A0A285P6G3"/>
<sequence>MRILYIDIDSLRPDHLGCYGYHRNTSPNIDRIADGARRFTNYYTSDAPCVPSRTALFTSRFGIHTGVINHGGLNASMRPRGSGRDFNLQMDEYRTWMTALRDAGLHTALVSVFPQHHGAIQVLDGFDEWHHTDEFRSDHVYPYAEEWIENNAADDDWYLHVNFWDPHTPYNTPEDFGYPFEDEPAPEWPDQETIEDHYESYGPHSAQDVHGWGGDTPFPRTPEEISNREEYKQYVDGYDVGIRYVDEYIGKLLDQLEAEGVLDETLIIVSADHGENMGELNVYGDHHTADDKTCRVPLIVDGPGVEPGVDEEFHYQIDLAPTITEFVDGDVPTGWDGRSFADSLTEGADDTGRDYLVVSQAPWSCQRGVRWDDWLLLRTYHDGLKDFDPVELYDLDADPHETTNLAQEKPDVARKGIALLDEWVSTRLMETARDEAGGNADAPRALTDPMLEVLHEGGPFHARPDEQLESYAERLRETGRAEHAAALEETRGFVDQSIDAYLGGE</sequence>
<dbReference type="PANTHER" id="PTHR43751:SF3">
    <property type="entry name" value="SULFATASE N-TERMINAL DOMAIN-CONTAINING PROTEIN"/>
    <property type="match status" value="1"/>
</dbReference>
<gene>
    <name evidence="2" type="ORF">SAMN06269185_2861</name>
</gene>
<evidence type="ECO:0000259" key="1">
    <source>
        <dbReference type="Pfam" id="PF00884"/>
    </source>
</evidence>
<dbReference type="Gene3D" id="3.40.720.10">
    <property type="entry name" value="Alkaline Phosphatase, subunit A"/>
    <property type="match status" value="1"/>
</dbReference>
<reference evidence="3" key="1">
    <citation type="submission" date="2017-09" db="EMBL/GenBank/DDBJ databases">
        <authorList>
            <person name="Varghese N."/>
            <person name="Submissions S."/>
        </authorList>
    </citation>
    <scope>NUCLEOTIDE SEQUENCE [LARGE SCALE GENOMIC DNA]</scope>
    <source>
        <strain evidence="3">DSM 27208</strain>
    </source>
</reference>
<name>A0A285P6G3_NATPI</name>
<evidence type="ECO:0000313" key="2">
    <source>
        <dbReference type="EMBL" id="SNZ17038.1"/>
    </source>
</evidence>
<organism evidence="2 3">
    <name type="scientific">Natronoarchaeum philippinense</name>
    <dbReference type="NCBI Taxonomy" id="558529"/>
    <lineage>
        <taxon>Archaea</taxon>
        <taxon>Methanobacteriati</taxon>
        <taxon>Methanobacteriota</taxon>
        <taxon>Stenosarchaea group</taxon>
        <taxon>Halobacteria</taxon>
        <taxon>Halobacteriales</taxon>
        <taxon>Natronoarchaeaceae</taxon>
    </lineage>
</organism>
<dbReference type="Pfam" id="PF00884">
    <property type="entry name" value="Sulfatase"/>
    <property type="match status" value="1"/>
</dbReference>
<dbReference type="RefSeq" id="WP_097009757.1">
    <property type="nucleotide sequence ID" value="NZ_OBEJ01000004.1"/>
</dbReference>
<dbReference type="InterPro" id="IPR000917">
    <property type="entry name" value="Sulfatase_N"/>
</dbReference>
<dbReference type="InterPro" id="IPR017850">
    <property type="entry name" value="Alkaline_phosphatase_core_sf"/>
</dbReference>
<evidence type="ECO:0000313" key="3">
    <source>
        <dbReference type="Proteomes" id="UP000219453"/>
    </source>
</evidence>
<dbReference type="CDD" id="cd16148">
    <property type="entry name" value="sulfatase_like"/>
    <property type="match status" value="1"/>
</dbReference>
<dbReference type="OrthoDB" id="3164at2157"/>
<keyword evidence="3" id="KW-1185">Reference proteome</keyword>
<dbReference type="EMBL" id="OBEJ01000004">
    <property type="protein sequence ID" value="SNZ17038.1"/>
    <property type="molecule type" value="Genomic_DNA"/>
</dbReference>
<dbReference type="SUPFAM" id="SSF53649">
    <property type="entry name" value="Alkaline phosphatase-like"/>
    <property type="match status" value="1"/>
</dbReference>
<proteinExistence type="predicted"/>
<dbReference type="PANTHER" id="PTHR43751">
    <property type="entry name" value="SULFATASE"/>
    <property type="match status" value="1"/>
</dbReference>
<feature type="domain" description="Sulfatase N-terminal" evidence="1">
    <location>
        <begin position="3"/>
        <end position="325"/>
    </location>
</feature>